<feature type="region of interest" description="Disordered" evidence="14">
    <location>
        <begin position="71"/>
        <end position="112"/>
    </location>
</feature>
<evidence type="ECO:0000313" key="18">
    <source>
        <dbReference type="Proteomes" id="UP000053825"/>
    </source>
</evidence>
<keyword evidence="18" id="KW-1185">Reference proteome</keyword>
<evidence type="ECO:0000256" key="4">
    <source>
        <dbReference type="ARBA" id="ARBA00022454"/>
    </source>
</evidence>
<evidence type="ECO:0000256" key="1">
    <source>
        <dbReference type="ARBA" id="ARBA00004123"/>
    </source>
</evidence>
<evidence type="ECO:0000256" key="2">
    <source>
        <dbReference type="ARBA" id="ARBA00004286"/>
    </source>
</evidence>
<protein>
    <recommendedName>
        <fullName evidence="3">Mediator of DNA damage checkpoint protein 1</fullName>
    </recommendedName>
    <alternativeName>
        <fullName evidence="13">PAX transactivation activation domain-interacting protein</fullName>
    </alternativeName>
    <alternativeName>
        <fullName evidence="12">PAX-interacting protein 1</fullName>
    </alternativeName>
</protein>
<dbReference type="CDD" id="cd17744">
    <property type="entry name" value="BRCT_MDC1_rpt1"/>
    <property type="match status" value="1"/>
</dbReference>
<feature type="compositionally biased region" description="Low complexity" evidence="14">
    <location>
        <begin position="758"/>
        <end position="777"/>
    </location>
</feature>
<evidence type="ECO:0000313" key="17">
    <source>
        <dbReference type="EMBL" id="KOC63850.1"/>
    </source>
</evidence>
<evidence type="ECO:0000259" key="16">
    <source>
        <dbReference type="PROSITE" id="PS50172"/>
    </source>
</evidence>
<dbReference type="GO" id="GO:0006974">
    <property type="term" value="P:DNA damage response"/>
    <property type="evidence" value="ECO:0007669"/>
    <property type="project" value="UniProtKB-KW"/>
</dbReference>
<feature type="region of interest" description="Disordered" evidence="14">
    <location>
        <begin position="285"/>
        <end position="378"/>
    </location>
</feature>
<dbReference type="SUPFAM" id="SSF49879">
    <property type="entry name" value="SMAD/FHA domain"/>
    <property type="match status" value="1"/>
</dbReference>
<keyword evidence="7" id="KW-0227">DNA damage</keyword>
<feature type="compositionally biased region" description="Basic residues" evidence="14">
    <location>
        <begin position="825"/>
        <end position="840"/>
    </location>
</feature>
<dbReference type="Gene3D" id="2.60.200.20">
    <property type="match status" value="1"/>
</dbReference>
<evidence type="ECO:0000256" key="9">
    <source>
        <dbReference type="ARBA" id="ARBA00022990"/>
    </source>
</evidence>
<dbReference type="AlphaFoldDB" id="A0A0L7QZ20"/>
<evidence type="ECO:0000256" key="11">
    <source>
        <dbReference type="ARBA" id="ARBA00023306"/>
    </source>
</evidence>
<dbReference type="Proteomes" id="UP000053825">
    <property type="component" value="Unassembled WGS sequence"/>
</dbReference>
<dbReference type="InterPro" id="IPR036420">
    <property type="entry name" value="BRCT_dom_sf"/>
</dbReference>
<feature type="compositionally biased region" description="Low complexity" evidence="14">
    <location>
        <begin position="333"/>
        <end position="365"/>
    </location>
</feature>
<organism evidence="17 18">
    <name type="scientific">Habropoda laboriosa</name>
    <dbReference type="NCBI Taxonomy" id="597456"/>
    <lineage>
        <taxon>Eukaryota</taxon>
        <taxon>Metazoa</taxon>
        <taxon>Ecdysozoa</taxon>
        <taxon>Arthropoda</taxon>
        <taxon>Hexapoda</taxon>
        <taxon>Insecta</taxon>
        <taxon>Pterygota</taxon>
        <taxon>Neoptera</taxon>
        <taxon>Endopterygota</taxon>
        <taxon>Hymenoptera</taxon>
        <taxon>Apocrita</taxon>
        <taxon>Aculeata</taxon>
        <taxon>Apoidea</taxon>
        <taxon>Anthophila</taxon>
        <taxon>Apidae</taxon>
        <taxon>Habropoda</taxon>
    </lineage>
</organism>
<feature type="region of interest" description="Disordered" evidence="14">
    <location>
        <begin position="130"/>
        <end position="171"/>
    </location>
</feature>
<feature type="compositionally biased region" description="Polar residues" evidence="14">
    <location>
        <begin position="75"/>
        <end position="103"/>
    </location>
</feature>
<reference evidence="17 18" key="1">
    <citation type="submission" date="2015-07" db="EMBL/GenBank/DDBJ databases">
        <title>The genome of Habropoda laboriosa.</title>
        <authorList>
            <person name="Pan H."/>
            <person name="Kapheim K."/>
        </authorList>
    </citation>
    <scope>NUCLEOTIDE SEQUENCE [LARGE SCALE GENOMIC DNA]</scope>
    <source>
        <strain evidence="17">0110345459</strain>
    </source>
</reference>
<keyword evidence="5" id="KW-1017">Isopeptide bond</keyword>
<dbReference type="Pfam" id="PF16770">
    <property type="entry name" value="RTT107_BRCT_5"/>
    <property type="match status" value="1"/>
</dbReference>
<dbReference type="InterPro" id="IPR051579">
    <property type="entry name" value="DDR_Transcriptional_Reg"/>
</dbReference>
<evidence type="ECO:0000256" key="5">
    <source>
        <dbReference type="ARBA" id="ARBA00022499"/>
    </source>
</evidence>
<keyword evidence="11" id="KW-0131">Cell cycle</keyword>
<evidence type="ECO:0000256" key="7">
    <source>
        <dbReference type="ARBA" id="ARBA00022763"/>
    </source>
</evidence>
<dbReference type="SUPFAM" id="SSF52113">
    <property type="entry name" value="BRCT domain"/>
    <property type="match status" value="1"/>
</dbReference>
<dbReference type="InterPro" id="IPR001357">
    <property type="entry name" value="BRCT_dom"/>
</dbReference>
<proteinExistence type="predicted"/>
<evidence type="ECO:0000256" key="8">
    <source>
        <dbReference type="ARBA" id="ARBA00022843"/>
    </source>
</evidence>
<dbReference type="GO" id="GO:0005634">
    <property type="term" value="C:nucleus"/>
    <property type="evidence" value="ECO:0007669"/>
    <property type="project" value="UniProtKB-SubCell"/>
</dbReference>
<feature type="compositionally biased region" description="Basic residues" evidence="14">
    <location>
        <begin position="748"/>
        <end position="757"/>
    </location>
</feature>
<dbReference type="Pfam" id="PF00498">
    <property type="entry name" value="FHA"/>
    <property type="match status" value="1"/>
</dbReference>
<keyword evidence="8" id="KW-0832">Ubl conjugation</keyword>
<dbReference type="Pfam" id="PF16589">
    <property type="entry name" value="BRCT_2"/>
    <property type="match status" value="1"/>
</dbReference>
<feature type="compositionally biased region" description="Basic and acidic residues" evidence="14">
    <location>
        <begin position="680"/>
        <end position="693"/>
    </location>
</feature>
<evidence type="ECO:0000256" key="13">
    <source>
        <dbReference type="ARBA" id="ARBA00030146"/>
    </source>
</evidence>
<dbReference type="PROSITE" id="PS50006">
    <property type="entry name" value="FHA_DOMAIN"/>
    <property type="match status" value="1"/>
</dbReference>
<dbReference type="InterPro" id="IPR008984">
    <property type="entry name" value="SMAD_FHA_dom_sf"/>
</dbReference>
<sequence>QTVSKIHAEIEANSREASAWICDLNSSNKTKLNNSFLRPRRCYELKDGNVLQFGVVQATYKVCRSMDDSLIPETPSANRQKQQQLIIPGTPDSSLNNSSTLGENVSMIPGTQADKKDSVFQYPTLPAKMSTKSTLRSSIQDSSTDDSTDNSRSFNASRKNSVGEQKLSIHDMETQKSFESYNETNDDIHDIDTQKICLSRKIKTATNSIHEQKVSIHDMETQHEIDIDDIKTPKKITVQGIRPRADISLNDTLEKNMNAIFQDVSEESIEEQPQMSTQVLENMLQSSQSEDKLSTRKSVSIVNEKNSNISKTPSRSVSENLSTPRSAPRELSTPKSSFKKMSTPKSSSKEMSTPKSSSKKMSTPKSLRKNKNEESNIPKVLIEKLNASMSNKDELDECSKKMDNQATDSEHHLQLSKILDDDDDLLAGLPEVRISGTLSNPPSPDLSSSEYRININNNRSTQVSIKIAPKNRRVLQKLSRRTLSNRNANDEPYDIVSKSDSSTICGSSSNSFSNNLDVNKVTVGKEAPVEKATAESTKIKVSNVSRIGKRSLSMMDTVESNILKKRKEDLEADAPLTTRSKKKNAITIRRQSANILDFVTKRSSPFDMNSSSNRSTPDELSLGKQIMVKLVRMSSYALTGSTPPSTSTEWMIENNSNNKTKQSRHMNAANGKTVSNTSIKENDKTVRKQGSTDKRITRKIDLQVEDISSQIGEESQEVEMIINGTLRGQSTNLNVEMKKDVKENSKGSTRKSTRKRGNTTVSTNIDTTDSISSTTNESTEEPKKNTRSTRSTRGHPQSITDSSVKESSADQTTLNNNTSKMNNSKGKRQKQNKGKTRTTKKQKEDIIEETIFSEINSSIESASILSTPNRSRRNMSSSFTTSSPLRIKHKILFTGISNNDYNKLLTKLGASQVEEPTRCSVLVTDKVRRTVKFLCALALSVPIVSIDWLVDSEKAGHFVELENYILKDSAAEAKFGFKLRDSLEKAKDHKFLEGYTIVLTPNVAPPPVPELKSIITSCNGKVLVRPPTSWPQKAVIVSRKEDLINAKKFLKKAPKSVTIQSTEFILTGILRQKLDFTEFKLT</sequence>
<dbReference type="SMART" id="SM00292">
    <property type="entry name" value="BRCT"/>
    <property type="match status" value="2"/>
</dbReference>
<feature type="compositionally biased region" description="Basic and acidic residues" evidence="14">
    <location>
        <begin position="736"/>
        <end position="745"/>
    </location>
</feature>
<comment type="subcellular location">
    <subcellularLocation>
        <location evidence="2">Chromosome</location>
    </subcellularLocation>
    <subcellularLocation>
        <location evidence="1">Nucleus</location>
    </subcellularLocation>
</comment>
<dbReference type="GO" id="GO:0005694">
    <property type="term" value="C:chromosome"/>
    <property type="evidence" value="ECO:0007669"/>
    <property type="project" value="UniProtKB-SubCell"/>
</dbReference>
<evidence type="ECO:0000256" key="3">
    <source>
        <dbReference type="ARBA" id="ARBA00015014"/>
    </source>
</evidence>
<dbReference type="PROSITE" id="PS50172">
    <property type="entry name" value="BRCT"/>
    <property type="match status" value="1"/>
</dbReference>
<feature type="region of interest" description="Disordered" evidence="14">
    <location>
        <begin position="733"/>
        <end position="844"/>
    </location>
</feature>
<feature type="compositionally biased region" description="Polar residues" evidence="14">
    <location>
        <begin position="296"/>
        <end position="325"/>
    </location>
</feature>
<evidence type="ECO:0000256" key="6">
    <source>
        <dbReference type="ARBA" id="ARBA00022737"/>
    </source>
</evidence>
<evidence type="ECO:0000256" key="10">
    <source>
        <dbReference type="ARBA" id="ARBA00023242"/>
    </source>
</evidence>
<keyword evidence="9" id="KW-0007">Acetylation</keyword>
<gene>
    <name evidence="17" type="ORF">WH47_01180</name>
</gene>
<keyword evidence="10" id="KW-0539">Nucleus</keyword>
<dbReference type="PANTHER" id="PTHR23196">
    <property type="entry name" value="PAX TRANSCRIPTION ACTIVATION DOMAIN INTERACTING PROTEIN"/>
    <property type="match status" value="1"/>
</dbReference>
<keyword evidence="6" id="KW-0677">Repeat</keyword>
<name>A0A0L7QZ20_9HYME</name>
<evidence type="ECO:0000256" key="14">
    <source>
        <dbReference type="SAM" id="MobiDB-lite"/>
    </source>
</evidence>
<feature type="domain" description="FHA" evidence="15">
    <location>
        <begin position="1"/>
        <end position="37"/>
    </location>
</feature>
<dbReference type="PANTHER" id="PTHR23196:SF1">
    <property type="entry name" value="PAX-INTERACTING PROTEIN 1"/>
    <property type="match status" value="1"/>
</dbReference>
<dbReference type="InterPro" id="IPR000253">
    <property type="entry name" value="FHA_dom"/>
</dbReference>
<feature type="domain" description="BRCT" evidence="16">
    <location>
        <begin position="888"/>
        <end position="966"/>
    </location>
</feature>
<feature type="compositionally biased region" description="Polar residues" evidence="14">
    <location>
        <begin position="670"/>
        <end position="679"/>
    </location>
</feature>
<feature type="region of interest" description="Disordered" evidence="14">
    <location>
        <begin position="657"/>
        <end position="693"/>
    </location>
</feature>
<dbReference type="OrthoDB" id="342264at2759"/>
<dbReference type="STRING" id="597456.A0A0L7QZ20"/>
<feature type="compositionally biased region" description="Polar residues" evidence="14">
    <location>
        <begin position="154"/>
        <end position="163"/>
    </location>
</feature>
<evidence type="ECO:0000259" key="15">
    <source>
        <dbReference type="PROSITE" id="PS50006"/>
    </source>
</evidence>
<dbReference type="CDD" id="cd18432">
    <property type="entry name" value="BRCT_PAXIP1_rpt6_like"/>
    <property type="match status" value="1"/>
</dbReference>
<evidence type="ECO:0000256" key="12">
    <source>
        <dbReference type="ARBA" id="ARBA00023858"/>
    </source>
</evidence>
<dbReference type="EMBL" id="KQ414685">
    <property type="protein sequence ID" value="KOC63850.1"/>
    <property type="molecule type" value="Genomic_DNA"/>
</dbReference>
<keyword evidence="4" id="KW-0158">Chromosome</keyword>
<accession>A0A0L7QZ20</accession>
<dbReference type="Gene3D" id="3.40.50.10190">
    <property type="entry name" value="BRCT domain"/>
    <property type="match status" value="2"/>
</dbReference>
<feature type="compositionally biased region" description="Polar residues" evidence="14">
    <location>
        <begin position="809"/>
        <end position="824"/>
    </location>
</feature>
<feature type="non-terminal residue" evidence="17">
    <location>
        <position position="1"/>
    </location>
</feature>